<dbReference type="AlphaFoldDB" id="A0A218W6H6"/>
<evidence type="ECO:0000313" key="1">
    <source>
        <dbReference type="EMBL" id="OWM67900.1"/>
    </source>
</evidence>
<name>A0A218W6H6_PUNGR</name>
<gene>
    <name evidence="1" type="ORF">CDL15_Pgr010838</name>
    <name evidence="2" type="ORF">CRG98_015787</name>
</gene>
<keyword evidence="4" id="KW-1185">Reference proteome</keyword>
<reference evidence="3" key="1">
    <citation type="journal article" date="2017" name="Plant J.">
        <title>The pomegranate (Punica granatum L.) genome and the genomics of punicalagin biosynthesis.</title>
        <authorList>
            <person name="Qin G."/>
            <person name="Xu C."/>
            <person name="Ming R."/>
            <person name="Tang H."/>
            <person name="Guyot R."/>
            <person name="Kramer E.M."/>
            <person name="Hu Y."/>
            <person name="Yi X."/>
            <person name="Qi Y."/>
            <person name="Xu X."/>
            <person name="Gao Z."/>
            <person name="Pan H."/>
            <person name="Jian J."/>
            <person name="Tian Y."/>
            <person name="Yue Z."/>
            <person name="Xu Y."/>
        </authorList>
    </citation>
    <scope>NUCLEOTIDE SEQUENCE [LARGE SCALE GENOMIC DNA]</scope>
    <source>
        <strain evidence="3">cv. Dabenzi</strain>
    </source>
</reference>
<accession>A0A218W6H6</accession>
<reference evidence="1" key="2">
    <citation type="submission" date="2017-06" db="EMBL/GenBank/DDBJ databases">
        <title>The pomegranate genome and the genomics of punicalagin biosynthesis.</title>
        <authorList>
            <person name="Xu C."/>
        </authorList>
    </citation>
    <scope>NUCLEOTIDE SEQUENCE [LARGE SCALE GENOMIC DNA]</scope>
    <source>
        <tissue evidence="1">Fresh leaf</tissue>
    </source>
</reference>
<dbReference type="STRING" id="22663.A0A218W6H6"/>
<dbReference type="Proteomes" id="UP000233551">
    <property type="component" value="Unassembled WGS sequence"/>
</dbReference>
<dbReference type="EMBL" id="MTKT01005370">
    <property type="protein sequence ID" value="OWM67900.1"/>
    <property type="molecule type" value="Genomic_DNA"/>
</dbReference>
<sequence>MTRKVFDRWSDLLCELTVRGYDRSHCPNWDCRELVIDECGLSAGGRIRCPICKKSSRFNCASPLNNGDDHQCTDVFLPRT</sequence>
<comment type="caution">
    <text evidence="1">The sequence shown here is derived from an EMBL/GenBank/DDBJ whole genome shotgun (WGS) entry which is preliminary data.</text>
</comment>
<protein>
    <submittedName>
        <fullName evidence="1">Uncharacterized protein</fullName>
    </submittedName>
</protein>
<dbReference type="Proteomes" id="UP000197138">
    <property type="component" value="Unassembled WGS sequence"/>
</dbReference>
<evidence type="ECO:0000313" key="2">
    <source>
        <dbReference type="EMBL" id="PKI63803.1"/>
    </source>
</evidence>
<evidence type="ECO:0000313" key="3">
    <source>
        <dbReference type="Proteomes" id="UP000197138"/>
    </source>
</evidence>
<reference evidence="2 4" key="3">
    <citation type="submission" date="2017-11" db="EMBL/GenBank/DDBJ databases">
        <title>De-novo sequencing of pomegranate (Punica granatum L.) genome.</title>
        <authorList>
            <person name="Akparov Z."/>
            <person name="Amiraslanov A."/>
            <person name="Hajiyeva S."/>
            <person name="Abbasov M."/>
            <person name="Kaur K."/>
            <person name="Hamwieh A."/>
            <person name="Solovyev V."/>
            <person name="Salamov A."/>
            <person name="Braich B."/>
            <person name="Kosarev P."/>
            <person name="Mahmoud A."/>
            <person name="Hajiyev E."/>
            <person name="Babayeva S."/>
            <person name="Izzatullayeva V."/>
            <person name="Mammadov A."/>
            <person name="Mammadov A."/>
            <person name="Sharifova S."/>
            <person name="Ojaghi J."/>
            <person name="Eynullazada K."/>
            <person name="Bayramov B."/>
            <person name="Abdulazimova A."/>
            <person name="Shahmuradov I."/>
        </authorList>
    </citation>
    <scope>NUCLEOTIDE SEQUENCE [LARGE SCALE GENOMIC DNA]</scope>
    <source>
        <strain evidence="2">AG2017</strain>
        <strain evidence="4">cv. AG2017</strain>
        <tissue evidence="2">Leaf</tissue>
    </source>
</reference>
<dbReference type="EMBL" id="PGOL01000868">
    <property type="protein sequence ID" value="PKI63803.1"/>
    <property type="molecule type" value="Genomic_DNA"/>
</dbReference>
<proteinExistence type="predicted"/>
<evidence type="ECO:0000313" key="4">
    <source>
        <dbReference type="Proteomes" id="UP000233551"/>
    </source>
</evidence>
<organism evidence="1 3">
    <name type="scientific">Punica granatum</name>
    <name type="common">Pomegranate</name>
    <dbReference type="NCBI Taxonomy" id="22663"/>
    <lineage>
        <taxon>Eukaryota</taxon>
        <taxon>Viridiplantae</taxon>
        <taxon>Streptophyta</taxon>
        <taxon>Embryophyta</taxon>
        <taxon>Tracheophyta</taxon>
        <taxon>Spermatophyta</taxon>
        <taxon>Magnoliopsida</taxon>
        <taxon>eudicotyledons</taxon>
        <taxon>Gunneridae</taxon>
        <taxon>Pentapetalae</taxon>
        <taxon>rosids</taxon>
        <taxon>malvids</taxon>
        <taxon>Myrtales</taxon>
        <taxon>Lythraceae</taxon>
        <taxon>Punica</taxon>
    </lineage>
</organism>